<dbReference type="InterPro" id="IPR006047">
    <property type="entry name" value="GH13_cat_dom"/>
</dbReference>
<dbReference type="InterPro" id="IPR056300">
    <property type="entry name" value="SusG-like_C"/>
</dbReference>
<reference evidence="5" key="1">
    <citation type="submission" date="2013-08" db="EMBL/GenBank/DDBJ databases">
        <authorList>
            <person name="Mendez C."/>
            <person name="Richter M."/>
            <person name="Ferrer M."/>
            <person name="Sanchez J."/>
        </authorList>
    </citation>
    <scope>NUCLEOTIDE SEQUENCE</scope>
</reference>
<dbReference type="AlphaFoldDB" id="T0YKB9"/>
<dbReference type="GO" id="GO:0004556">
    <property type="term" value="F:alpha-amylase activity"/>
    <property type="evidence" value="ECO:0007669"/>
    <property type="project" value="TreeGrafter"/>
</dbReference>
<protein>
    <submittedName>
        <fullName evidence="5">Alpha amylase catalytic region</fullName>
    </submittedName>
</protein>
<dbReference type="InterPro" id="IPR017853">
    <property type="entry name" value="GH"/>
</dbReference>
<comment type="similarity">
    <text evidence="1">Belongs to the glycosyl hydrolase 13 family.</text>
</comment>
<dbReference type="Gene3D" id="2.60.40.1180">
    <property type="entry name" value="Golgi alpha-mannosidase II"/>
    <property type="match status" value="1"/>
</dbReference>
<reference evidence="5" key="2">
    <citation type="journal article" date="2014" name="ISME J.">
        <title>Microbial stratification in low pH oxic and suboxic macroscopic growths along an acid mine drainage.</title>
        <authorList>
            <person name="Mendez-Garcia C."/>
            <person name="Mesa V."/>
            <person name="Sprenger R.R."/>
            <person name="Richter M."/>
            <person name="Diez M.S."/>
            <person name="Solano J."/>
            <person name="Bargiela R."/>
            <person name="Golyshina O.V."/>
            <person name="Manteca A."/>
            <person name="Ramos J.L."/>
            <person name="Gallego J.R."/>
            <person name="Llorente I."/>
            <person name="Martins Dos Santos V.A."/>
            <person name="Jensen O.N."/>
            <person name="Pelaez A.I."/>
            <person name="Sanchez J."/>
            <person name="Ferrer M."/>
        </authorList>
    </citation>
    <scope>NUCLEOTIDE SEQUENCE</scope>
</reference>
<keyword evidence="2" id="KW-0326">Glycosidase</keyword>
<evidence type="ECO:0000256" key="1">
    <source>
        <dbReference type="ARBA" id="ARBA00008061"/>
    </source>
</evidence>
<dbReference type="EMBL" id="AUZY01011851">
    <property type="protein sequence ID" value="EQD32382.1"/>
    <property type="molecule type" value="Genomic_DNA"/>
</dbReference>
<comment type="caution">
    <text evidence="5">The sequence shown here is derived from an EMBL/GenBank/DDBJ whole genome shotgun (WGS) entry which is preliminary data.</text>
</comment>
<feature type="domain" description="Glycosyl hydrolase family 13 catalytic" evidence="3">
    <location>
        <begin position="1"/>
        <end position="82"/>
    </location>
</feature>
<dbReference type="PANTHER" id="PTHR10357">
    <property type="entry name" value="ALPHA-AMYLASE FAMILY MEMBER"/>
    <property type="match status" value="1"/>
</dbReference>
<evidence type="ECO:0000259" key="3">
    <source>
        <dbReference type="Pfam" id="PF00128"/>
    </source>
</evidence>
<dbReference type="SUPFAM" id="SSF51445">
    <property type="entry name" value="(Trans)glycosidases"/>
    <property type="match status" value="1"/>
</dbReference>
<dbReference type="Pfam" id="PF23915">
    <property type="entry name" value="SusG_C"/>
    <property type="match status" value="1"/>
</dbReference>
<accession>T0YKB9</accession>
<dbReference type="GO" id="GO:0009313">
    <property type="term" value="P:oligosaccharide catabolic process"/>
    <property type="evidence" value="ECO:0007669"/>
    <property type="project" value="TreeGrafter"/>
</dbReference>
<keyword evidence="2" id="KW-0378">Hydrolase</keyword>
<dbReference type="Gene3D" id="3.20.20.80">
    <property type="entry name" value="Glycosidases"/>
    <property type="match status" value="1"/>
</dbReference>
<name>T0YKB9_9ZZZZ</name>
<dbReference type="PANTHER" id="PTHR10357:SF179">
    <property type="entry name" value="NEUTRAL AND BASIC AMINO ACID TRANSPORT PROTEIN RBAT"/>
    <property type="match status" value="1"/>
</dbReference>
<organism evidence="5">
    <name type="scientific">mine drainage metagenome</name>
    <dbReference type="NCBI Taxonomy" id="410659"/>
    <lineage>
        <taxon>unclassified sequences</taxon>
        <taxon>metagenomes</taxon>
        <taxon>ecological metagenomes</taxon>
    </lineage>
</organism>
<sequence length="175" mass="19364">MPGNPYVYYGEEIGMRGTKPDPLDREPMRWDISPTAPGETTWETPPAWLHEDVSVQAEQNDPHSLLNRYRELIHWRMDIAPLRDGVAGVYATGNPALAAWRLTDREGSVLVLHNLSGMPQRLALRSLDGLHYKTLLRTTSTRTALDGDALSLPAYSSAVLEGSTAATDANSRRTP</sequence>
<dbReference type="InterPro" id="IPR013780">
    <property type="entry name" value="Glyco_hydro_b"/>
</dbReference>
<dbReference type="Pfam" id="PF00128">
    <property type="entry name" value="Alpha-amylase"/>
    <property type="match status" value="1"/>
</dbReference>
<feature type="domain" description="Alpha-amylase SusG-like C-terminal" evidence="4">
    <location>
        <begin position="98"/>
        <end position="159"/>
    </location>
</feature>
<evidence type="ECO:0000259" key="4">
    <source>
        <dbReference type="Pfam" id="PF23915"/>
    </source>
</evidence>
<evidence type="ECO:0000256" key="2">
    <source>
        <dbReference type="ARBA" id="ARBA00023295"/>
    </source>
</evidence>
<gene>
    <name evidence="5" type="ORF">B1B_17720</name>
</gene>
<proteinExistence type="inferred from homology"/>
<evidence type="ECO:0000313" key="5">
    <source>
        <dbReference type="EMBL" id="EQD32382.1"/>
    </source>
</evidence>